<evidence type="ECO:0000259" key="10">
    <source>
        <dbReference type="PROSITE" id="PS51173"/>
    </source>
</evidence>
<reference evidence="11" key="1">
    <citation type="submission" date="2007-10" db="EMBL/GenBank/DDBJ databases">
        <authorList>
            <person name="Fulton L."/>
            <person name="Clifton S."/>
            <person name="Fulton B."/>
            <person name="Xu J."/>
            <person name="Minx P."/>
            <person name="Pepin K.H."/>
            <person name="Johnson M."/>
            <person name="Thiruvilangam P."/>
            <person name="Bhonagiri V."/>
            <person name="Nash W.E."/>
            <person name="Mardis E.R."/>
            <person name="Wilson R.K."/>
        </authorList>
    </citation>
    <scope>NUCLEOTIDE SEQUENCE [LARGE SCALE GENOMIC DNA]</scope>
    <source>
        <strain evidence="11">DSM 15702</strain>
    </source>
</reference>
<dbReference type="Pfam" id="PF00150">
    <property type="entry name" value="Cellulase"/>
    <property type="match status" value="1"/>
</dbReference>
<protein>
    <recommendedName>
        <fullName evidence="2">cellulase</fullName>
        <ecNumber evidence="2">3.2.1.4</ecNumber>
    </recommendedName>
</protein>
<keyword evidence="5" id="KW-0119">Carbohydrate metabolism</keyword>
<keyword evidence="9" id="KW-1133">Transmembrane helix</keyword>
<name>B0MR90_9FIRM</name>
<keyword evidence="9" id="KW-0812">Transmembrane</keyword>
<dbReference type="GO" id="GO:0030245">
    <property type="term" value="P:cellulose catabolic process"/>
    <property type="evidence" value="ECO:0007669"/>
    <property type="project" value="UniProtKB-KW"/>
</dbReference>
<evidence type="ECO:0000256" key="6">
    <source>
        <dbReference type="ARBA" id="ARBA00023295"/>
    </source>
</evidence>
<dbReference type="PANTHER" id="PTHR35923">
    <property type="entry name" value="MAJOR EXTRACELLULAR ENDOGLUCANASE"/>
    <property type="match status" value="1"/>
</dbReference>
<dbReference type="Proteomes" id="UP000005326">
    <property type="component" value="Unassembled WGS sequence"/>
</dbReference>
<feature type="transmembrane region" description="Helical" evidence="9">
    <location>
        <begin position="44"/>
        <end position="69"/>
    </location>
</feature>
<comment type="catalytic activity">
    <reaction evidence="1">
        <text>Endohydrolysis of (1-&gt;4)-beta-D-glucosidic linkages in cellulose, lichenin and cereal beta-D-glucans.</text>
        <dbReference type="EC" id="3.2.1.4"/>
    </reaction>
</comment>
<evidence type="ECO:0000256" key="5">
    <source>
        <dbReference type="ARBA" id="ARBA00023277"/>
    </source>
</evidence>
<evidence type="ECO:0000313" key="11">
    <source>
        <dbReference type="EMBL" id="EDR99746.1"/>
    </source>
</evidence>
<dbReference type="InterPro" id="IPR012291">
    <property type="entry name" value="CBM2_carb-bd_dom_sf"/>
</dbReference>
<evidence type="ECO:0000256" key="1">
    <source>
        <dbReference type="ARBA" id="ARBA00000966"/>
    </source>
</evidence>
<sequence length="659" mass="73291">MEEKNTNVSQTEENPEQNSAEILTENESTTEAAKAGIKTAVPKWLIVIIAAMAAVIIGLSVTLAVILAGGKTVDESSSSQSGTSADNSESSSLPQSTQSDTSTDSSQGVVTEDGIILQYSVDNSWGNDGNLNYGVQFGITNNTNSVISGWELVVEIDGLKGCEGWNGTYSQNGNTVTVTNAEYNGDIQPGSTVVIGCNLNTDKELKINRAELNKTQCVVKAGNVNQNNQNNQNANGNGTSEADVDALLERSKDGEQGDDWLHTDGNKILDKDGKQVWLTGVNWFGYNTGTNTFDGLWNSELKSSVKAIADHGFNLIRVPMSAELINSWAAGEYPKANYNNAYNTELNSMNSFQIFDYFLKLAEENGIKVMPDIHSAETNASGHTVNLWYTDKVSAEDYYKALEWMAERYKDNDTIIAYDLKNEPHGKPYEADKAAIWNDSDSANNWKYVAETAASRILAKNPNVLIMVEGTEIYPTDIKSNKDFSSTNDDDYYFNWWGGNLRGVKDFPVNLGKYQNKLVYSPHDYGPTVYQQPWFEGDYDFDSLMRDCWQDNWFFIYKNNTAPLLIGEWGGFMKEPNLKWMTCMRRLISENHLNHTFWCYNANSGDTGGLVLDDFSTWDEEKYAFVKEVLWQENGKFVGLDHKIALGENGITLKDAKGL</sequence>
<dbReference type="SUPFAM" id="SSF49384">
    <property type="entry name" value="Carbohydrate-binding domain"/>
    <property type="match status" value="1"/>
</dbReference>
<gene>
    <name evidence="11" type="ORF">EUBSIR_02362</name>
</gene>
<dbReference type="InterPro" id="IPR008965">
    <property type="entry name" value="CBM2/CBM3_carb-bd_dom_sf"/>
</dbReference>
<evidence type="ECO:0000256" key="8">
    <source>
        <dbReference type="SAM" id="MobiDB-lite"/>
    </source>
</evidence>
<dbReference type="Pfam" id="PF00553">
    <property type="entry name" value="CBM_2"/>
    <property type="match status" value="1"/>
</dbReference>
<keyword evidence="6" id="KW-0326">Glycosidase</keyword>
<dbReference type="PROSITE" id="PS00659">
    <property type="entry name" value="GLYCOSYL_HYDROL_F5"/>
    <property type="match status" value="1"/>
</dbReference>
<evidence type="ECO:0000256" key="9">
    <source>
        <dbReference type="SAM" id="Phobius"/>
    </source>
</evidence>
<keyword evidence="4" id="KW-0136">Cellulose degradation</keyword>
<keyword evidence="3 11" id="KW-0378">Hydrolase</keyword>
<proteinExistence type="predicted"/>
<dbReference type="EC" id="3.2.1.4" evidence="2"/>
<evidence type="ECO:0000256" key="4">
    <source>
        <dbReference type="ARBA" id="ARBA00023001"/>
    </source>
</evidence>
<dbReference type="Gene3D" id="2.60.40.290">
    <property type="match status" value="1"/>
</dbReference>
<reference evidence="11" key="2">
    <citation type="submission" date="2014-06" db="EMBL/GenBank/DDBJ databases">
        <title>Draft genome sequence of Eubacterium siraeum (DSM 15702).</title>
        <authorList>
            <person name="Sudarsanam P."/>
            <person name="Ley R."/>
            <person name="Guruge J."/>
            <person name="Turnbaugh P.J."/>
            <person name="Mahowald M."/>
            <person name="Liep D."/>
            <person name="Gordon J."/>
        </authorList>
    </citation>
    <scope>NUCLEOTIDE SEQUENCE</scope>
    <source>
        <strain evidence="11">DSM 15702</strain>
    </source>
</reference>
<dbReference type="InterPro" id="IPR001547">
    <property type="entry name" value="Glyco_hydro_5"/>
</dbReference>
<dbReference type="GO" id="GO:0008810">
    <property type="term" value="F:cellulase activity"/>
    <property type="evidence" value="ECO:0007669"/>
    <property type="project" value="UniProtKB-EC"/>
</dbReference>
<evidence type="ECO:0000256" key="2">
    <source>
        <dbReference type="ARBA" id="ARBA00012601"/>
    </source>
</evidence>
<organism evidence="11 12">
    <name type="scientific">[Eubacterium] siraeum DSM 15702</name>
    <dbReference type="NCBI Taxonomy" id="428128"/>
    <lineage>
        <taxon>Bacteria</taxon>
        <taxon>Bacillati</taxon>
        <taxon>Bacillota</taxon>
        <taxon>Clostridia</taxon>
        <taxon>Eubacteriales</taxon>
        <taxon>Oscillospiraceae</taxon>
        <taxon>Oscillospiraceae incertae sedis</taxon>
    </lineage>
</organism>
<dbReference type="GO" id="GO:0030247">
    <property type="term" value="F:polysaccharide binding"/>
    <property type="evidence" value="ECO:0007669"/>
    <property type="project" value="UniProtKB-UniRule"/>
</dbReference>
<dbReference type="SUPFAM" id="SSF51445">
    <property type="entry name" value="(Trans)glycosidases"/>
    <property type="match status" value="1"/>
</dbReference>
<dbReference type="EMBL" id="ABCA03000054">
    <property type="protein sequence ID" value="EDR99746.1"/>
    <property type="molecule type" value="Genomic_DNA"/>
</dbReference>
<dbReference type="CAZy" id="CBM2">
    <property type="family name" value="Carbohydrate-Binding Module Family 2"/>
</dbReference>
<dbReference type="Gene3D" id="3.20.20.80">
    <property type="entry name" value="Glycosidases"/>
    <property type="match status" value="1"/>
</dbReference>
<comment type="caution">
    <text evidence="11">The sequence shown here is derived from an EMBL/GenBank/DDBJ whole genome shotgun (WGS) entry which is preliminary data.</text>
</comment>
<feature type="compositionally biased region" description="Low complexity" evidence="8">
    <location>
        <begin position="88"/>
        <end position="107"/>
    </location>
</feature>
<feature type="compositionally biased region" description="Polar residues" evidence="8">
    <location>
        <begin position="75"/>
        <end position="87"/>
    </location>
</feature>
<dbReference type="InterPro" id="IPR001919">
    <property type="entry name" value="CBD2"/>
</dbReference>
<accession>B0MR90</accession>
<keyword evidence="7" id="KW-0624">Polysaccharide degradation</keyword>
<dbReference type="PANTHER" id="PTHR35923:SF2">
    <property type="entry name" value="ENDOGLUCANASE"/>
    <property type="match status" value="1"/>
</dbReference>
<evidence type="ECO:0000256" key="3">
    <source>
        <dbReference type="ARBA" id="ARBA00022801"/>
    </source>
</evidence>
<dbReference type="CAZy" id="GH5">
    <property type="family name" value="Glycoside Hydrolase Family 5"/>
</dbReference>
<evidence type="ECO:0000256" key="7">
    <source>
        <dbReference type="ARBA" id="ARBA00023326"/>
    </source>
</evidence>
<dbReference type="AlphaFoldDB" id="B0MR90"/>
<feature type="domain" description="CBM2" evidence="10">
    <location>
        <begin position="101"/>
        <end position="220"/>
    </location>
</feature>
<dbReference type="InterPro" id="IPR017853">
    <property type="entry name" value="GH"/>
</dbReference>
<evidence type="ECO:0000313" key="12">
    <source>
        <dbReference type="Proteomes" id="UP000005326"/>
    </source>
</evidence>
<dbReference type="InterPro" id="IPR018087">
    <property type="entry name" value="Glyco_hydro_5_CS"/>
</dbReference>
<dbReference type="SMART" id="SM00637">
    <property type="entry name" value="CBD_II"/>
    <property type="match status" value="1"/>
</dbReference>
<feature type="region of interest" description="Disordered" evidence="8">
    <location>
        <begin position="1"/>
        <end position="23"/>
    </location>
</feature>
<keyword evidence="12" id="KW-1185">Reference proteome</keyword>
<dbReference type="PROSITE" id="PS51173">
    <property type="entry name" value="CBM2"/>
    <property type="match status" value="1"/>
</dbReference>
<keyword evidence="9" id="KW-0472">Membrane</keyword>
<feature type="region of interest" description="Disordered" evidence="8">
    <location>
        <begin position="73"/>
        <end position="109"/>
    </location>
</feature>